<sequence>MQRYTNCSSEEGSPQDFPDNQESLMPIEPYMRSAEALEANFEDEFDVSKDIFEDSFLVEAGNHNEDSMSMLRDRTFYDIDRHYQELNFS</sequence>
<dbReference type="Proteomes" id="UP001165960">
    <property type="component" value="Unassembled WGS sequence"/>
</dbReference>
<keyword evidence="2" id="KW-1185">Reference proteome</keyword>
<comment type="caution">
    <text evidence="1">The sequence shown here is derived from an EMBL/GenBank/DDBJ whole genome shotgun (WGS) entry which is preliminary data.</text>
</comment>
<gene>
    <name evidence="1" type="ORF">DSO57_1007699</name>
</gene>
<evidence type="ECO:0000313" key="2">
    <source>
        <dbReference type="Proteomes" id="UP001165960"/>
    </source>
</evidence>
<organism evidence="1 2">
    <name type="scientific">Entomophthora muscae</name>
    <dbReference type="NCBI Taxonomy" id="34485"/>
    <lineage>
        <taxon>Eukaryota</taxon>
        <taxon>Fungi</taxon>
        <taxon>Fungi incertae sedis</taxon>
        <taxon>Zoopagomycota</taxon>
        <taxon>Entomophthoromycotina</taxon>
        <taxon>Entomophthoromycetes</taxon>
        <taxon>Entomophthorales</taxon>
        <taxon>Entomophthoraceae</taxon>
        <taxon>Entomophthora</taxon>
    </lineage>
</organism>
<accession>A0ACC2SW52</accession>
<evidence type="ECO:0000313" key="1">
    <source>
        <dbReference type="EMBL" id="KAJ9066624.1"/>
    </source>
</evidence>
<reference evidence="1" key="1">
    <citation type="submission" date="2022-04" db="EMBL/GenBank/DDBJ databases">
        <title>Genome of the entomopathogenic fungus Entomophthora muscae.</title>
        <authorList>
            <person name="Elya C."/>
            <person name="Lovett B.R."/>
            <person name="Lee E."/>
            <person name="Macias A.M."/>
            <person name="Hajek A.E."/>
            <person name="De Bivort B.L."/>
            <person name="Kasson M.T."/>
            <person name="De Fine Licht H.H."/>
            <person name="Stajich J.E."/>
        </authorList>
    </citation>
    <scope>NUCLEOTIDE SEQUENCE</scope>
    <source>
        <strain evidence="1">Berkeley</strain>
    </source>
</reference>
<name>A0ACC2SW52_9FUNG</name>
<dbReference type="EMBL" id="QTSX02004283">
    <property type="protein sequence ID" value="KAJ9066624.1"/>
    <property type="molecule type" value="Genomic_DNA"/>
</dbReference>
<protein>
    <submittedName>
        <fullName evidence="1">Uncharacterized protein</fullName>
    </submittedName>
</protein>
<proteinExistence type="predicted"/>